<keyword evidence="2" id="KW-1185">Reference proteome</keyword>
<dbReference type="PROSITE" id="PS51257">
    <property type="entry name" value="PROKAR_LIPOPROTEIN"/>
    <property type="match status" value="1"/>
</dbReference>
<dbReference type="EMBL" id="CP117454">
    <property type="protein sequence ID" value="WLG83709.1"/>
    <property type="molecule type" value="Genomic_DNA"/>
</dbReference>
<reference evidence="1 2" key="1">
    <citation type="submission" date="2023-02" db="EMBL/GenBank/DDBJ databases">
        <title>Evolution of Hrp T3SS in non-pathogenic Pseudomonas fluorescens.</title>
        <authorList>
            <person name="Liao K."/>
            <person name="Wei H."/>
            <person name="Gu Y."/>
        </authorList>
    </citation>
    <scope>NUCLEOTIDE SEQUENCE [LARGE SCALE GENOMIC DNA]</scope>
    <source>
        <strain evidence="1 2">FP1935</strain>
    </source>
</reference>
<protein>
    <submittedName>
        <fullName evidence="1">Uncharacterized protein</fullName>
    </submittedName>
</protein>
<name>A0ABY9ETE7_9PSED</name>
<sequence>MRTACYAIQAASAICIGSLVGCSAVNKVYDITNVQAGQTISGVPFRLADKYRVRVFRLQKDGTYKEVYSESRSMPDQERIYAANFDAKMLSDHGFKVELNADNTLKTTSLKTAQKATESISALADEVITNRTAREERHAVDRTGATTQRSLEASAIELKGKADIAEAQLKAALADPSTTAVDRVSARATLELARKKAIDAAVEAGLPAPFAGS</sequence>
<proteinExistence type="predicted"/>
<evidence type="ECO:0000313" key="2">
    <source>
        <dbReference type="Proteomes" id="UP001239418"/>
    </source>
</evidence>
<evidence type="ECO:0000313" key="1">
    <source>
        <dbReference type="EMBL" id="WLG83709.1"/>
    </source>
</evidence>
<dbReference type="Proteomes" id="UP001239418">
    <property type="component" value="Chromosome"/>
</dbReference>
<accession>A0ABY9ETE7</accession>
<gene>
    <name evidence="1" type="ORF">PSH97_21800</name>
</gene>
<organism evidence="1 2">
    <name type="scientific">Pseudomonas cucumis</name>
    <dbReference type="NCBI Taxonomy" id="2954082"/>
    <lineage>
        <taxon>Bacteria</taxon>
        <taxon>Pseudomonadati</taxon>
        <taxon>Pseudomonadota</taxon>
        <taxon>Gammaproteobacteria</taxon>
        <taxon>Pseudomonadales</taxon>
        <taxon>Pseudomonadaceae</taxon>
        <taxon>Pseudomonas</taxon>
    </lineage>
</organism>
<dbReference type="RefSeq" id="WP_305446659.1">
    <property type="nucleotide sequence ID" value="NZ_CP117454.1"/>
</dbReference>